<evidence type="ECO:0000313" key="4">
    <source>
        <dbReference type="Proteomes" id="UP001337655"/>
    </source>
</evidence>
<feature type="compositionally biased region" description="Polar residues" evidence="1">
    <location>
        <begin position="483"/>
        <end position="503"/>
    </location>
</feature>
<evidence type="ECO:0000259" key="2">
    <source>
        <dbReference type="Pfam" id="PF15406"/>
    </source>
</evidence>
<dbReference type="EMBL" id="JAVRRT010000010">
    <property type="protein sequence ID" value="KAK5168318.1"/>
    <property type="molecule type" value="Genomic_DNA"/>
</dbReference>
<feature type="compositionally biased region" description="Basic and acidic residues" evidence="1">
    <location>
        <begin position="453"/>
        <end position="481"/>
    </location>
</feature>
<organism evidence="3 4">
    <name type="scientific">Saxophila tyrrhenica</name>
    <dbReference type="NCBI Taxonomy" id="1690608"/>
    <lineage>
        <taxon>Eukaryota</taxon>
        <taxon>Fungi</taxon>
        <taxon>Dikarya</taxon>
        <taxon>Ascomycota</taxon>
        <taxon>Pezizomycotina</taxon>
        <taxon>Dothideomycetes</taxon>
        <taxon>Dothideomycetidae</taxon>
        <taxon>Mycosphaerellales</taxon>
        <taxon>Extremaceae</taxon>
        <taxon>Saxophila</taxon>
    </lineage>
</organism>
<sequence length="640" mass="68611">MSDVQQQHTATEAPVSEPVATQQPETTTTTAPTTAEESTPIADAMAKPESHETKETPITDSIINSPEHKDAIESTPVAEEKKDAVAAPEKKPVEPITEGQLALKGPGLLKSIIPSKKEFWLGDDAVTPQDLSSYMRGEKPEIAHHVVAWASQTGKGLLFFNKKGDTSKKTPGHVLALYDATDLKKESPHEIAFKLNGQEHVLKATSDNERDGWYMSIEKAMELGKSQKEEVREGEGYKAEMEKLNKPAGAATTAAAAAKRSQSQPKKSMDVDKTDATTPRNNSDSVEEEKKDDKKSRSTSRGVFDRLKGKKEEAEVKREEKKEEKEEKKVEETAPEEHKTEEAPVAAGLAGGAVAGAAVAGSSSTDDKKEEPIESSTATAPTTTETKTEEKPKPAKRGSIFGKMQGWGNMKSPSKEKEQKDAELKPEVPPKDGAVAENPPVLPETATTEPAEDALKTDGEVKPETAAEEKKATSTPAKEKPTFLSNLSFGSKRNRSVSPSAGATETPVKAEETSPVEAPKETEPAAPVEEPKTEQPIGGTETVDPISPLKPEDATNNTADTKTTDKRQSVFSNLGRRASKAFKGMQSPKRENTTPATAATTESTPAETEQSQQQIGDVVPEAIADDTKKTEQPPAVAASA</sequence>
<feature type="region of interest" description="Disordered" evidence="1">
    <location>
        <begin position="1"/>
        <end position="98"/>
    </location>
</feature>
<feature type="compositionally biased region" description="Basic and acidic residues" evidence="1">
    <location>
        <begin position="224"/>
        <end position="245"/>
    </location>
</feature>
<feature type="compositionally biased region" description="Polar residues" evidence="1">
    <location>
        <begin position="1"/>
        <end position="10"/>
    </location>
</feature>
<dbReference type="InterPro" id="IPR039712">
    <property type="entry name" value="Meu6"/>
</dbReference>
<keyword evidence="4" id="KW-1185">Reference proteome</keyword>
<dbReference type="PANTHER" id="PTHR42073">
    <property type="entry name" value="MEIOTIC EXPRESSION UP-REGULATED PROTEIN 6"/>
    <property type="match status" value="1"/>
</dbReference>
<feature type="compositionally biased region" description="Basic and acidic residues" evidence="1">
    <location>
        <begin position="508"/>
        <end position="533"/>
    </location>
</feature>
<feature type="compositionally biased region" description="Low complexity" evidence="1">
    <location>
        <begin position="248"/>
        <end position="258"/>
    </location>
</feature>
<feature type="region of interest" description="Disordered" evidence="1">
    <location>
        <begin position="224"/>
        <end position="640"/>
    </location>
</feature>
<feature type="compositionally biased region" description="Low complexity" evidence="1">
    <location>
        <begin position="593"/>
        <end position="614"/>
    </location>
</feature>
<feature type="compositionally biased region" description="Basic and acidic residues" evidence="1">
    <location>
        <begin position="66"/>
        <end position="93"/>
    </location>
</feature>
<feature type="compositionally biased region" description="Basic and acidic residues" evidence="1">
    <location>
        <begin position="413"/>
        <end position="430"/>
    </location>
</feature>
<evidence type="ECO:0000313" key="3">
    <source>
        <dbReference type="EMBL" id="KAK5168318.1"/>
    </source>
</evidence>
<dbReference type="PANTHER" id="PTHR42073:SF1">
    <property type="entry name" value="MEIOTIC EXPRESSION UP-REGULATED PROTEIN 6"/>
    <property type="match status" value="1"/>
</dbReference>
<gene>
    <name evidence="3" type="ORF">LTR77_006887</name>
</gene>
<accession>A0AAV9P6L9</accession>
<evidence type="ECO:0000256" key="1">
    <source>
        <dbReference type="SAM" id="MobiDB-lite"/>
    </source>
</evidence>
<proteinExistence type="predicted"/>
<dbReference type="InterPro" id="IPR039483">
    <property type="entry name" value="Meu6_PH_dom"/>
</dbReference>
<feature type="domain" description="Meiotic expression up-regulated protein 6 PH" evidence="2">
    <location>
        <begin position="115"/>
        <end position="219"/>
    </location>
</feature>
<dbReference type="Proteomes" id="UP001337655">
    <property type="component" value="Unassembled WGS sequence"/>
</dbReference>
<feature type="compositionally biased region" description="Basic and acidic residues" evidence="1">
    <location>
        <begin position="303"/>
        <end position="342"/>
    </location>
</feature>
<feature type="compositionally biased region" description="Low complexity" evidence="1">
    <location>
        <begin position="20"/>
        <end position="40"/>
    </location>
</feature>
<feature type="compositionally biased region" description="Basic and acidic residues" evidence="1">
    <location>
        <begin position="46"/>
        <end position="57"/>
    </location>
</feature>
<dbReference type="RefSeq" id="XP_064657928.1">
    <property type="nucleotide sequence ID" value="XM_064804127.1"/>
</dbReference>
<protein>
    <recommendedName>
        <fullName evidence="2">Meiotic expression up-regulated protein 6 PH domain-containing protein</fullName>
    </recommendedName>
</protein>
<dbReference type="SUPFAM" id="SSF50729">
    <property type="entry name" value="PH domain-like"/>
    <property type="match status" value="1"/>
</dbReference>
<dbReference type="AlphaFoldDB" id="A0AAV9P6L9"/>
<dbReference type="GeneID" id="89928226"/>
<name>A0AAV9P6L9_9PEZI</name>
<reference evidence="3 4" key="1">
    <citation type="submission" date="2023-08" db="EMBL/GenBank/DDBJ databases">
        <title>Black Yeasts Isolated from many extreme environments.</title>
        <authorList>
            <person name="Coleine C."/>
            <person name="Stajich J.E."/>
            <person name="Selbmann L."/>
        </authorList>
    </citation>
    <scope>NUCLEOTIDE SEQUENCE [LARGE SCALE GENOMIC DNA]</scope>
    <source>
        <strain evidence="3 4">CCFEE 5935</strain>
    </source>
</reference>
<comment type="caution">
    <text evidence="3">The sequence shown here is derived from an EMBL/GenBank/DDBJ whole genome shotgun (WGS) entry which is preliminary data.</text>
</comment>
<dbReference type="Pfam" id="PF15406">
    <property type="entry name" value="PH_6"/>
    <property type="match status" value="1"/>
</dbReference>